<dbReference type="EMBL" id="JABEBT010000112">
    <property type="protein sequence ID" value="KAF7632101.1"/>
    <property type="molecule type" value="Genomic_DNA"/>
</dbReference>
<dbReference type="AlphaFoldDB" id="A0A8S9ZFL0"/>
<keyword evidence="3 12" id="KW-0963">Cytoplasm</keyword>
<dbReference type="Pfam" id="PF03079">
    <property type="entry name" value="ARD"/>
    <property type="match status" value="1"/>
</dbReference>
<evidence type="ECO:0000313" key="14">
    <source>
        <dbReference type="Proteomes" id="UP000605970"/>
    </source>
</evidence>
<comment type="subcellular location">
    <subcellularLocation>
        <location evidence="12">Cytoplasm</location>
    </subcellularLocation>
    <subcellularLocation>
        <location evidence="12">Nucleus</location>
    </subcellularLocation>
</comment>
<sequence length="199" mass="23510">MSDNVVDKHEKCHRNPPVFVGPRALHKLGIQYFYVKFLSLFFLQNLCLFQIPVENSEKGLASIAASRCCNYKDEVVITKETMSDYEDWLKRFFEEHFHPEDAIRYVVEGSGFFDVRTPEDRWIRIVGEPGDLLIIPAGIFHRFTVTKKGYIKAIRLYKDSPKWVAHNRKDPKTERMEIRKKYLSEINKYINQEVLTTIY</sequence>
<dbReference type="PANTHER" id="PTHR23418:SF0">
    <property type="entry name" value="ACIREDUCTONE DIOXYGENASE"/>
    <property type="match status" value="1"/>
</dbReference>
<keyword evidence="8" id="KW-0560">Oxidoreductase</keyword>
<dbReference type="PANTHER" id="PTHR23418">
    <property type="entry name" value="ACIREDUCTONE DIOXYGENASE"/>
    <property type="match status" value="1"/>
</dbReference>
<keyword evidence="4" id="KW-0533">Nickel</keyword>
<comment type="function">
    <text evidence="12">Probable inactive acireductone dioxygenase.</text>
</comment>
<organism evidence="13 14">
    <name type="scientific">Meloidogyne graminicola</name>
    <dbReference type="NCBI Taxonomy" id="189291"/>
    <lineage>
        <taxon>Eukaryota</taxon>
        <taxon>Metazoa</taxon>
        <taxon>Ecdysozoa</taxon>
        <taxon>Nematoda</taxon>
        <taxon>Chromadorea</taxon>
        <taxon>Rhabditida</taxon>
        <taxon>Tylenchina</taxon>
        <taxon>Tylenchomorpha</taxon>
        <taxon>Tylenchoidea</taxon>
        <taxon>Meloidogynidae</taxon>
        <taxon>Meloidogyninae</taxon>
        <taxon>Meloidogyne</taxon>
    </lineage>
</organism>
<comment type="caution">
    <text evidence="12">Lacks conserved residue(s) required for the propagation of feature annotation.</text>
</comment>
<dbReference type="SUPFAM" id="SSF51182">
    <property type="entry name" value="RmlC-like cupins"/>
    <property type="match status" value="1"/>
</dbReference>
<evidence type="ECO:0000256" key="3">
    <source>
        <dbReference type="ARBA" id="ARBA00022490"/>
    </source>
</evidence>
<dbReference type="Proteomes" id="UP000605970">
    <property type="component" value="Unassembled WGS sequence"/>
</dbReference>
<evidence type="ECO:0000256" key="10">
    <source>
        <dbReference type="ARBA" id="ARBA00023167"/>
    </source>
</evidence>
<dbReference type="OrthoDB" id="1867259at2759"/>
<comment type="cofactor">
    <cofactor evidence="2">
        <name>Fe(2+)</name>
        <dbReference type="ChEBI" id="CHEBI:29033"/>
    </cofactor>
</comment>
<protein>
    <recommendedName>
        <fullName evidence="12">Probable inactive acireductone dioxygenase</fullName>
    </recommendedName>
</protein>
<keyword evidence="6" id="KW-0479">Metal-binding</keyword>
<evidence type="ECO:0000256" key="9">
    <source>
        <dbReference type="ARBA" id="ARBA00023004"/>
    </source>
</evidence>
<dbReference type="GO" id="GO:0005634">
    <property type="term" value="C:nucleus"/>
    <property type="evidence" value="ECO:0007669"/>
    <property type="project" value="UniProtKB-SubCell"/>
</dbReference>
<evidence type="ECO:0000256" key="4">
    <source>
        <dbReference type="ARBA" id="ARBA00022596"/>
    </source>
</evidence>
<keyword evidence="11 12" id="KW-0539">Nucleus</keyword>
<dbReference type="GO" id="GO:0010309">
    <property type="term" value="F:acireductone dioxygenase [iron(II)-requiring] activity"/>
    <property type="evidence" value="ECO:0007669"/>
    <property type="project" value="UniProtKB-EC"/>
</dbReference>
<proteinExistence type="inferred from homology"/>
<gene>
    <name evidence="13" type="ORF">Mgra_00008477</name>
</gene>
<dbReference type="CDD" id="cd02232">
    <property type="entry name" value="cupin_ARD"/>
    <property type="match status" value="1"/>
</dbReference>
<keyword evidence="14" id="KW-1185">Reference proteome</keyword>
<dbReference type="HAMAP" id="MF_03154">
    <property type="entry name" value="Salvage_MtnD_euk"/>
    <property type="match status" value="1"/>
</dbReference>
<dbReference type="InterPro" id="IPR004313">
    <property type="entry name" value="ARD"/>
</dbReference>
<evidence type="ECO:0000256" key="2">
    <source>
        <dbReference type="ARBA" id="ARBA00001954"/>
    </source>
</evidence>
<evidence type="ECO:0000256" key="7">
    <source>
        <dbReference type="ARBA" id="ARBA00022964"/>
    </source>
</evidence>
<evidence type="ECO:0000256" key="1">
    <source>
        <dbReference type="ARBA" id="ARBA00000428"/>
    </source>
</evidence>
<keyword evidence="10" id="KW-0486">Methionine biosynthesis</keyword>
<dbReference type="GO" id="GO:0019509">
    <property type="term" value="P:L-methionine salvage from methylthioadenosine"/>
    <property type="evidence" value="ECO:0007669"/>
    <property type="project" value="InterPro"/>
</dbReference>
<keyword evidence="7" id="KW-0223">Dioxygenase</keyword>
<keyword evidence="9" id="KW-0408">Iron</keyword>
<evidence type="ECO:0000256" key="8">
    <source>
        <dbReference type="ARBA" id="ARBA00023002"/>
    </source>
</evidence>
<evidence type="ECO:0000256" key="12">
    <source>
        <dbReference type="HAMAP-Rule" id="MF_03154"/>
    </source>
</evidence>
<comment type="catalytic activity">
    <reaction evidence="1">
        <text>1,2-dihydroxy-5-(methylsulfanyl)pent-1-en-3-one + O2 = 4-methylsulfanyl-2-oxobutanoate + formate + 2 H(+)</text>
        <dbReference type="Rhea" id="RHEA:24504"/>
        <dbReference type="ChEBI" id="CHEBI:15378"/>
        <dbReference type="ChEBI" id="CHEBI:15379"/>
        <dbReference type="ChEBI" id="CHEBI:15740"/>
        <dbReference type="ChEBI" id="CHEBI:16723"/>
        <dbReference type="ChEBI" id="CHEBI:49252"/>
        <dbReference type="EC" id="1.13.11.54"/>
    </reaction>
</comment>
<dbReference type="GO" id="GO:0005737">
    <property type="term" value="C:cytoplasm"/>
    <property type="evidence" value="ECO:0007669"/>
    <property type="project" value="UniProtKB-SubCell"/>
</dbReference>
<dbReference type="Gene3D" id="2.60.120.10">
    <property type="entry name" value="Jelly Rolls"/>
    <property type="match status" value="1"/>
</dbReference>
<reference evidence="13" key="1">
    <citation type="journal article" date="2020" name="Ecol. Evol.">
        <title>Genome structure and content of the rice root-knot nematode (Meloidogyne graminicola).</title>
        <authorList>
            <person name="Phan N.T."/>
            <person name="Danchin E.G.J."/>
            <person name="Klopp C."/>
            <person name="Perfus-Barbeoch L."/>
            <person name="Kozlowski D.K."/>
            <person name="Koutsovoulos G.D."/>
            <person name="Lopez-Roques C."/>
            <person name="Bouchez O."/>
            <person name="Zahm M."/>
            <person name="Besnard G."/>
            <person name="Bellafiore S."/>
        </authorList>
    </citation>
    <scope>NUCLEOTIDE SEQUENCE</scope>
    <source>
        <strain evidence="13">VN-18</strain>
    </source>
</reference>
<dbReference type="FunFam" id="2.60.120.10:FF:000099">
    <property type="entry name" value="1,2-dihydroxy-3-keto-5-methylthiopentene dioxygenase"/>
    <property type="match status" value="1"/>
</dbReference>
<name>A0A8S9ZFL0_9BILA</name>
<evidence type="ECO:0000313" key="13">
    <source>
        <dbReference type="EMBL" id="KAF7632101.1"/>
    </source>
</evidence>
<accession>A0A8S9ZFL0</accession>
<evidence type="ECO:0000256" key="5">
    <source>
        <dbReference type="ARBA" id="ARBA00022605"/>
    </source>
</evidence>
<evidence type="ECO:0000256" key="11">
    <source>
        <dbReference type="ARBA" id="ARBA00023242"/>
    </source>
</evidence>
<comment type="similarity">
    <text evidence="12">Belongs to the acireductone dioxygenase (ARD) family.</text>
</comment>
<dbReference type="InterPro" id="IPR027496">
    <property type="entry name" value="ARD_euk"/>
</dbReference>
<dbReference type="InterPro" id="IPR011051">
    <property type="entry name" value="RmlC_Cupin_sf"/>
</dbReference>
<keyword evidence="5" id="KW-0028">Amino-acid biosynthesis</keyword>
<comment type="caution">
    <text evidence="13">The sequence shown here is derived from an EMBL/GenBank/DDBJ whole genome shotgun (WGS) entry which is preliminary data.</text>
</comment>
<dbReference type="GO" id="GO:0046872">
    <property type="term" value="F:metal ion binding"/>
    <property type="evidence" value="ECO:0007669"/>
    <property type="project" value="UniProtKB-KW"/>
</dbReference>
<comment type="caution">
    <text evidence="12">This enzyme lacks one or more conserved metal-binding sites. It may be non-functional.</text>
</comment>
<evidence type="ECO:0000256" key="6">
    <source>
        <dbReference type="ARBA" id="ARBA00022723"/>
    </source>
</evidence>
<dbReference type="InterPro" id="IPR014710">
    <property type="entry name" value="RmlC-like_jellyroll"/>
</dbReference>